<sequence>MVASQTARQLIKSTYSQFVNDKFILIPPTRRFAFPSTMTTTTTSKISHRLISHLTLPTVTNGPPPTSDLSTLDSTTSSVQTYQQAALESIKSQSSLVKLTKELVTLSNRSALILGPSEAAEQSTLSWLEKLDSKSEEELVSAQGLRELDDALASKTFVSHNEATAADLALFASVYPTVSKLAAADQHAHPSLVRYVSHISNLPSTLSASKSSQLDLAPFLPIYEGMPKIERKKPEDLKKKKKNAASADSTEASASSAAKPEVKAKEAATEEKGQKKEKEGNAEVPKEAGKKKEKKEKPAKEKKGGNGAGGSNEPSSPIPSMIDLRVGKIVSIGRHPDADSLYLEKVDFGEPEGPRTILSGLVNFVPIEKMENRWVVGVCNLKPVAMRGIKSYGMLLCATHKDGKEGGVEPVCPPAGSEVGDKVYVEGYEDQVSEPVLNPKKKIFEAIQPNYTTTADKLTAWVGPLPGSTDPEADKKPRIIRTAKGPCYAENFDGASLS</sequence>
<evidence type="ECO:0000313" key="2">
    <source>
        <dbReference type="Proteomes" id="UP000245626"/>
    </source>
</evidence>
<evidence type="ECO:0000313" key="1">
    <source>
        <dbReference type="EMBL" id="PWN54253.1"/>
    </source>
</evidence>
<dbReference type="Proteomes" id="UP000245626">
    <property type="component" value="Unassembled WGS sequence"/>
</dbReference>
<protein>
    <submittedName>
        <fullName evidence="1">Uncharacterized protein</fullName>
    </submittedName>
</protein>
<accession>A0ACD0P815</accession>
<proteinExistence type="predicted"/>
<name>A0ACD0P815_9BASI</name>
<keyword evidence="2" id="KW-1185">Reference proteome</keyword>
<organism evidence="1 2">
    <name type="scientific">Violaceomyces palustris</name>
    <dbReference type="NCBI Taxonomy" id="1673888"/>
    <lineage>
        <taxon>Eukaryota</taxon>
        <taxon>Fungi</taxon>
        <taxon>Dikarya</taxon>
        <taxon>Basidiomycota</taxon>
        <taxon>Ustilaginomycotina</taxon>
        <taxon>Ustilaginomycetes</taxon>
        <taxon>Violaceomycetales</taxon>
        <taxon>Violaceomycetaceae</taxon>
        <taxon>Violaceomyces</taxon>
    </lineage>
</organism>
<gene>
    <name evidence="1" type="ORF">IE53DRAFT_383168</name>
</gene>
<dbReference type="EMBL" id="KZ819690">
    <property type="protein sequence ID" value="PWN54253.1"/>
    <property type="molecule type" value="Genomic_DNA"/>
</dbReference>
<reference evidence="1 2" key="1">
    <citation type="journal article" date="2018" name="Mol. Biol. Evol.">
        <title>Broad Genomic Sampling Reveals a Smut Pathogenic Ancestry of the Fungal Clade Ustilaginomycotina.</title>
        <authorList>
            <person name="Kijpornyongpan T."/>
            <person name="Mondo S.J."/>
            <person name="Barry K."/>
            <person name="Sandor L."/>
            <person name="Lee J."/>
            <person name="Lipzen A."/>
            <person name="Pangilinan J."/>
            <person name="LaButti K."/>
            <person name="Hainaut M."/>
            <person name="Henrissat B."/>
            <person name="Grigoriev I.V."/>
            <person name="Spatafora J.W."/>
            <person name="Aime M.C."/>
        </authorList>
    </citation>
    <scope>NUCLEOTIDE SEQUENCE [LARGE SCALE GENOMIC DNA]</scope>
    <source>
        <strain evidence="1 2">SA 807</strain>
    </source>
</reference>